<organism evidence="6 7">
    <name type="scientific">Nocardia albiluteola</name>
    <dbReference type="NCBI Taxonomy" id="2842303"/>
    <lineage>
        <taxon>Bacteria</taxon>
        <taxon>Bacillati</taxon>
        <taxon>Actinomycetota</taxon>
        <taxon>Actinomycetes</taxon>
        <taxon>Mycobacteriales</taxon>
        <taxon>Nocardiaceae</taxon>
        <taxon>Nocardia</taxon>
    </lineage>
</organism>
<feature type="domain" description="Luciferase-like" evidence="5">
    <location>
        <begin position="1"/>
        <end position="257"/>
    </location>
</feature>
<name>A0ABS6BA03_9NOCA</name>
<evidence type="ECO:0000313" key="7">
    <source>
        <dbReference type="Proteomes" id="UP000733379"/>
    </source>
</evidence>
<evidence type="ECO:0000256" key="2">
    <source>
        <dbReference type="ARBA" id="ARBA00022643"/>
    </source>
</evidence>
<sequence>MRISVSITNFSWPGAAATIADELERVVRRADEGHIDTVWVCDHLLQLAPGTQPTQEMLEAYTTLGYLAAITGRVRLGTMVTAATFRTPTLLLKAVTTVDVLSGGRAWLGIGAGYHQPEATMMGLFLPSTTERFERLEETLQLALRMWEGQDTAFAGDHFHAERPINSPNAISTPHPPILIAGSGEHRTLRLVAQYAQACNLYDAPDNGRTITRKLRTLAEHCATLGRPSAAIEKTVNIHIHPTDTLSDLYTRAEAFNQLGIDHLIVMKTAAPWTTENLDTINELARQVEHLHPAGDCP</sequence>
<dbReference type="Gene3D" id="3.20.20.30">
    <property type="entry name" value="Luciferase-like domain"/>
    <property type="match status" value="1"/>
</dbReference>
<reference evidence="6 7" key="1">
    <citation type="submission" date="2021-06" db="EMBL/GenBank/DDBJ databases">
        <title>Actinomycetes sequencing.</title>
        <authorList>
            <person name="Shan Q."/>
        </authorList>
    </citation>
    <scope>NUCLEOTIDE SEQUENCE [LARGE SCALE GENOMIC DNA]</scope>
    <source>
        <strain evidence="6 7">NEAU-G5</strain>
    </source>
</reference>
<proteinExistence type="predicted"/>
<evidence type="ECO:0000313" key="6">
    <source>
        <dbReference type="EMBL" id="MBU3066600.1"/>
    </source>
</evidence>
<dbReference type="PANTHER" id="PTHR42847">
    <property type="entry name" value="ALKANESULFONATE MONOOXYGENASE"/>
    <property type="match status" value="1"/>
</dbReference>
<accession>A0ABS6BA03</accession>
<gene>
    <name evidence="6" type="ORF">KO481_34425</name>
</gene>
<dbReference type="NCBIfam" id="TIGR03560">
    <property type="entry name" value="F420_Rv1855c"/>
    <property type="match status" value="1"/>
</dbReference>
<keyword evidence="3" id="KW-0560">Oxidoreductase</keyword>
<dbReference type="EMBL" id="JAHKNI010000015">
    <property type="protein sequence ID" value="MBU3066600.1"/>
    <property type="molecule type" value="Genomic_DNA"/>
</dbReference>
<dbReference type="InterPro" id="IPR050172">
    <property type="entry name" value="SsuD_RutA_monooxygenase"/>
</dbReference>
<keyword evidence="2" id="KW-0288">FMN</keyword>
<dbReference type="InterPro" id="IPR011251">
    <property type="entry name" value="Luciferase-like_dom"/>
</dbReference>
<dbReference type="Proteomes" id="UP000733379">
    <property type="component" value="Unassembled WGS sequence"/>
</dbReference>
<dbReference type="RefSeq" id="WP_215922678.1">
    <property type="nucleotide sequence ID" value="NZ_JAHKNI010000015.1"/>
</dbReference>
<evidence type="ECO:0000256" key="4">
    <source>
        <dbReference type="ARBA" id="ARBA00023033"/>
    </source>
</evidence>
<keyword evidence="1" id="KW-0285">Flavoprotein</keyword>
<dbReference type="InterPro" id="IPR036661">
    <property type="entry name" value="Luciferase-like_sf"/>
</dbReference>
<keyword evidence="7" id="KW-1185">Reference proteome</keyword>
<dbReference type="InterPro" id="IPR019952">
    <property type="entry name" value="F420_OxRdatse_Rv1855c_pred"/>
</dbReference>
<comment type="caution">
    <text evidence="6">The sequence shown here is derived from an EMBL/GenBank/DDBJ whole genome shotgun (WGS) entry which is preliminary data.</text>
</comment>
<evidence type="ECO:0000256" key="1">
    <source>
        <dbReference type="ARBA" id="ARBA00022630"/>
    </source>
</evidence>
<dbReference type="Pfam" id="PF00296">
    <property type="entry name" value="Bac_luciferase"/>
    <property type="match status" value="1"/>
</dbReference>
<evidence type="ECO:0000256" key="3">
    <source>
        <dbReference type="ARBA" id="ARBA00023002"/>
    </source>
</evidence>
<dbReference type="SUPFAM" id="SSF51679">
    <property type="entry name" value="Bacterial luciferase-like"/>
    <property type="match status" value="1"/>
</dbReference>
<keyword evidence="4" id="KW-0503">Monooxygenase</keyword>
<dbReference type="PANTHER" id="PTHR42847:SF4">
    <property type="entry name" value="ALKANESULFONATE MONOOXYGENASE-RELATED"/>
    <property type="match status" value="1"/>
</dbReference>
<evidence type="ECO:0000259" key="5">
    <source>
        <dbReference type="Pfam" id="PF00296"/>
    </source>
</evidence>
<protein>
    <submittedName>
        <fullName evidence="6">TIGR03560 family F420-dependent LLM class oxidoreductase</fullName>
    </submittedName>
</protein>